<dbReference type="RefSeq" id="WP_270075608.1">
    <property type="nucleotide sequence ID" value="NZ_CP115174.1"/>
</dbReference>
<name>A0ABY7NI02_9SPHN</name>
<dbReference type="InterPro" id="IPR011761">
    <property type="entry name" value="ATP-grasp"/>
</dbReference>
<dbReference type="PROSITE" id="PS50975">
    <property type="entry name" value="ATP_GRASP"/>
    <property type="match status" value="1"/>
</dbReference>
<evidence type="ECO:0000256" key="7">
    <source>
        <dbReference type="ARBA" id="ARBA00022840"/>
    </source>
</evidence>
<comment type="catalytic activity">
    <reaction evidence="10">
        <text>gamma-L-glutamyl-L-cysteine + glycine + ATP = glutathione + ADP + phosphate + H(+)</text>
        <dbReference type="Rhea" id="RHEA:13557"/>
        <dbReference type="ChEBI" id="CHEBI:15378"/>
        <dbReference type="ChEBI" id="CHEBI:30616"/>
        <dbReference type="ChEBI" id="CHEBI:43474"/>
        <dbReference type="ChEBI" id="CHEBI:57305"/>
        <dbReference type="ChEBI" id="CHEBI:57925"/>
        <dbReference type="ChEBI" id="CHEBI:58173"/>
        <dbReference type="ChEBI" id="CHEBI:456216"/>
        <dbReference type="EC" id="6.3.2.3"/>
    </reaction>
</comment>
<comment type="similarity">
    <text evidence="10">Belongs to the prokaryotic GSH synthase family.</text>
</comment>
<evidence type="ECO:0000256" key="8">
    <source>
        <dbReference type="ARBA" id="ARBA00022842"/>
    </source>
</evidence>
<keyword evidence="5" id="KW-0479">Metal-binding</keyword>
<keyword evidence="4 10" id="KW-0317">Glutathione biosynthesis</keyword>
<keyword evidence="3 10" id="KW-0436">Ligase</keyword>
<keyword evidence="7 10" id="KW-0067">ATP-binding</keyword>
<dbReference type="InterPro" id="IPR004215">
    <property type="entry name" value="GSHS_N"/>
</dbReference>
<dbReference type="GO" id="GO:0004363">
    <property type="term" value="F:glutathione synthase activity"/>
    <property type="evidence" value="ECO:0007669"/>
    <property type="project" value="UniProtKB-EC"/>
</dbReference>
<evidence type="ECO:0000256" key="6">
    <source>
        <dbReference type="ARBA" id="ARBA00022741"/>
    </source>
</evidence>
<dbReference type="NCBIfam" id="TIGR01380">
    <property type="entry name" value="glut_syn"/>
    <property type="match status" value="1"/>
</dbReference>
<proteinExistence type="inferred from homology"/>
<evidence type="ECO:0000256" key="2">
    <source>
        <dbReference type="ARBA" id="ARBA00001946"/>
    </source>
</evidence>
<comment type="cofactor">
    <cofactor evidence="1">
        <name>Mn(2+)</name>
        <dbReference type="ChEBI" id="CHEBI:29035"/>
    </cofactor>
</comment>
<dbReference type="InterPro" id="IPR013815">
    <property type="entry name" value="ATP_grasp_subdomain_1"/>
</dbReference>
<gene>
    <name evidence="10 12" type="primary">gshB</name>
    <name evidence="12" type="ORF">PBT88_12150</name>
</gene>
<protein>
    <recommendedName>
        <fullName evidence="10">Glutathione synthetase</fullName>
        <ecNumber evidence="10">6.3.2.3</ecNumber>
    </recommendedName>
    <alternativeName>
        <fullName evidence="10">GSH synthetase</fullName>
        <shortName evidence="10">GSH-S</shortName>
        <shortName evidence="10">GSHase</shortName>
    </alternativeName>
    <alternativeName>
        <fullName evidence="10">Glutathione synthase</fullName>
    </alternativeName>
</protein>
<sequence length="317" mass="34103">MGLTVAVQMDPMETVNIAGDSTFALMLSAQARGHTLYHYTAGDLTYRDGRVYAPARPVTVQRVAGDHFSFGAPKLLDLGAETDAILMRQDPPFDLAYITATHLLERIQHETVVINDPASVRNAPEKLFVLDYAQFMPPTMITRSLEEARAFHAAHGEVVVKPLYGNAGSAVFHVAKKDANLAALTELFGQVWREPFMVQAFLPDVSKGDKRIVLVDGKAAGAVNRLPKAGEIRSNLAVGGSGAQAELTPREIEICDALGPELAKRGLIFVGIDVIAGYLTEINVTSPTGIVAIDKFNGTDTPALIWEAIEARAAARA</sequence>
<comment type="cofactor">
    <cofactor evidence="2">
        <name>Mg(2+)</name>
        <dbReference type="ChEBI" id="CHEBI:18420"/>
    </cofactor>
</comment>
<dbReference type="Proteomes" id="UP001210865">
    <property type="component" value="Chromosome"/>
</dbReference>
<dbReference type="EC" id="6.3.2.3" evidence="10"/>
<dbReference type="EMBL" id="CP115174">
    <property type="protein sequence ID" value="WBO20958.1"/>
    <property type="molecule type" value="Genomic_DNA"/>
</dbReference>
<keyword evidence="9" id="KW-0464">Manganese</keyword>
<keyword evidence="13" id="KW-1185">Reference proteome</keyword>
<dbReference type="Pfam" id="PF02951">
    <property type="entry name" value="GSH-S_N"/>
    <property type="match status" value="1"/>
</dbReference>
<evidence type="ECO:0000256" key="3">
    <source>
        <dbReference type="ARBA" id="ARBA00022598"/>
    </source>
</evidence>
<dbReference type="Gene3D" id="3.40.50.20">
    <property type="match status" value="1"/>
</dbReference>
<dbReference type="SUPFAM" id="SSF52440">
    <property type="entry name" value="PreATP-grasp domain"/>
    <property type="match status" value="1"/>
</dbReference>
<reference evidence="12 13" key="1">
    <citation type="submission" date="2022-12" db="EMBL/GenBank/DDBJ databases">
        <title>Sphingomonas abieness sp. nov., an endophytic bacterium isolated from Abies koreana.</title>
        <authorList>
            <person name="Jiang L."/>
            <person name="Lee J."/>
        </authorList>
    </citation>
    <scope>NUCLEOTIDE SEQUENCE [LARGE SCALE GENOMIC DNA]</scope>
    <source>
        <strain evidence="13">PAMB 00755</strain>
    </source>
</reference>
<accession>A0ABY7NI02</accession>
<dbReference type="PANTHER" id="PTHR21621:SF4">
    <property type="entry name" value="GLUTATHIONE SYNTHETASE"/>
    <property type="match status" value="1"/>
</dbReference>
<dbReference type="NCBIfam" id="NF003573">
    <property type="entry name" value="PRK05246.1"/>
    <property type="match status" value="1"/>
</dbReference>
<keyword evidence="8" id="KW-0460">Magnesium</keyword>
<dbReference type="InterPro" id="IPR016185">
    <property type="entry name" value="PreATP-grasp_dom_sf"/>
</dbReference>
<keyword evidence="6 10" id="KW-0547">Nucleotide-binding</keyword>
<dbReference type="Gene3D" id="3.30.470.20">
    <property type="entry name" value="ATP-grasp fold, B domain"/>
    <property type="match status" value="1"/>
</dbReference>
<dbReference type="Pfam" id="PF02955">
    <property type="entry name" value="GSH-S_ATP"/>
    <property type="match status" value="1"/>
</dbReference>
<evidence type="ECO:0000313" key="13">
    <source>
        <dbReference type="Proteomes" id="UP001210865"/>
    </source>
</evidence>
<dbReference type="Gene3D" id="3.30.1490.20">
    <property type="entry name" value="ATP-grasp fold, A domain"/>
    <property type="match status" value="1"/>
</dbReference>
<dbReference type="HAMAP" id="MF_00162">
    <property type="entry name" value="GSH_S"/>
    <property type="match status" value="1"/>
</dbReference>
<evidence type="ECO:0000256" key="4">
    <source>
        <dbReference type="ARBA" id="ARBA00022684"/>
    </source>
</evidence>
<comment type="pathway">
    <text evidence="10">Sulfur metabolism; glutathione biosynthesis; glutathione from L-cysteine and L-glutamate: step 2/2.</text>
</comment>
<evidence type="ECO:0000256" key="9">
    <source>
        <dbReference type="ARBA" id="ARBA00023211"/>
    </source>
</evidence>
<organism evidence="12 13">
    <name type="scientific">Sphingomonas abietis</name>
    <dbReference type="NCBI Taxonomy" id="3012344"/>
    <lineage>
        <taxon>Bacteria</taxon>
        <taxon>Pseudomonadati</taxon>
        <taxon>Pseudomonadota</taxon>
        <taxon>Alphaproteobacteria</taxon>
        <taxon>Sphingomonadales</taxon>
        <taxon>Sphingomonadaceae</taxon>
        <taxon>Sphingomonas</taxon>
    </lineage>
</organism>
<evidence type="ECO:0000259" key="11">
    <source>
        <dbReference type="PROSITE" id="PS50975"/>
    </source>
</evidence>
<dbReference type="InterPro" id="IPR006284">
    <property type="entry name" value="Glut_synth_pro"/>
</dbReference>
<feature type="domain" description="ATP-grasp" evidence="11">
    <location>
        <begin position="126"/>
        <end position="310"/>
    </location>
</feature>
<evidence type="ECO:0000313" key="12">
    <source>
        <dbReference type="EMBL" id="WBO20958.1"/>
    </source>
</evidence>
<evidence type="ECO:0000256" key="5">
    <source>
        <dbReference type="ARBA" id="ARBA00022723"/>
    </source>
</evidence>
<evidence type="ECO:0000256" key="10">
    <source>
        <dbReference type="HAMAP-Rule" id="MF_00162"/>
    </source>
</evidence>
<dbReference type="SUPFAM" id="SSF56059">
    <property type="entry name" value="Glutathione synthetase ATP-binding domain-like"/>
    <property type="match status" value="1"/>
</dbReference>
<evidence type="ECO:0000256" key="1">
    <source>
        <dbReference type="ARBA" id="ARBA00001936"/>
    </source>
</evidence>
<dbReference type="PANTHER" id="PTHR21621">
    <property type="entry name" value="RIBOSOMAL PROTEIN S6 MODIFICATION PROTEIN"/>
    <property type="match status" value="1"/>
</dbReference>
<dbReference type="InterPro" id="IPR004218">
    <property type="entry name" value="GSHS_ATP-bd"/>
</dbReference>